<dbReference type="InterPro" id="IPR013216">
    <property type="entry name" value="Methyltransf_11"/>
</dbReference>
<dbReference type="GO" id="GO:0008168">
    <property type="term" value="F:methyltransferase activity"/>
    <property type="evidence" value="ECO:0007669"/>
    <property type="project" value="UniProtKB-KW"/>
</dbReference>
<dbReference type="InterPro" id="IPR051052">
    <property type="entry name" value="Diverse_substrate_MTase"/>
</dbReference>
<keyword evidence="3" id="KW-0808">Transferase</keyword>
<dbReference type="PANTHER" id="PTHR44942:SF4">
    <property type="entry name" value="METHYLTRANSFERASE TYPE 11 DOMAIN-CONTAINING PROTEIN"/>
    <property type="match status" value="1"/>
</dbReference>
<reference evidence="5 6" key="1">
    <citation type="submission" date="2024-09" db="EMBL/GenBank/DDBJ databases">
        <authorList>
            <person name="Sun Q."/>
            <person name="Mori K."/>
        </authorList>
    </citation>
    <scope>NUCLEOTIDE SEQUENCE [LARGE SCALE GENOMIC DNA]</scope>
    <source>
        <strain evidence="5 6">TBRC 1432</strain>
    </source>
</reference>
<organism evidence="5 6">
    <name type="scientific">Kutzneria chonburiensis</name>
    <dbReference type="NCBI Taxonomy" id="1483604"/>
    <lineage>
        <taxon>Bacteria</taxon>
        <taxon>Bacillati</taxon>
        <taxon>Actinomycetota</taxon>
        <taxon>Actinomycetes</taxon>
        <taxon>Pseudonocardiales</taxon>
        <taxon>Pseudonocardiaceae</taxon>
        <taxon>Kutzneria</taxon>
    </lineage>
</organism>
<evidence type="ECO:0000256" key="2">
    <source>
        <dbReference type="ARBA" id="ARBA00022603"/>
    </source>
</evidence>
<protein>
    <submittedName>
        <fullName evidence="5">Methyltransferase domain-containing protein</fullName>
    </submittedName>
</protein>
<comment type="caution">
    <text evidence="5">The sequence shown here is derived from an EMBL/GenBank/DDBJ whole genome shotgun (WGS) entry which is preliminary data.</text>
</comment>
<dbReference type="GO" id="GO:0032259">
    <property type="term" value="P:methylation"/>
    <property type="evidence" value="ECO:0007669"/>
    <property type="project" value="UniProtKB-KW"/>
</dbReference>
<dbReference type="SUPFAM" id="SSF53335">
    <property type="entry name" value="S-adenosyl-L-methionine-dependent methyltransferases"/>
    <property type="match status" value="1"/>
</dbReference>
<dbReference type="InterPro" id="IPR029063">
    <property type="entry name" value="SAM-dependent_MTases_sf"/>
</dbReference>
<dbReference type="RefSeq" id="WP_273940740.1">
    <property type="nucleotide sequence ID" value="NZ_CP097263.1"/>
</dbReference>
<dbReference type="Proteomes" id="UP001589810">
    <property type="component" value="Unassembled WGS sequence"/>
</dbReference>
<dbReference type="Pfam" id="PF08241">
    <property type="entry name" value="Methyltransf_11"/>
    <property type="match status" value="1"/>
</dbReference>
<gene>
    <name evidence="5" type="ORF">ACFFH7_17875</name>
</gene>
<dbReference type="PANTHER" id="PTHR44942">
    <property type="entry name" value="METHYLTRANSF_11 DOMAIN-CONTAINING PROTEIN"/>
    <property type="match status" value="1"/>
</dbReference>
<keyword evidence="2 5" id="KW-0489">Methyltransferase</keyword>
<dbReference type="CDD" id="cd02440">
    <property type="entry name" value="AdoMet_MTases"/>
    <property type="match status" value="1"/>
</dbReference>
<dbReference type="EMBL" id="JBHLUD010000005">
    <property type="protein sequence ID" value="MFC0543377.1"/>
    <property type="molecule type" value="Genomic_DNA"/>
</dbReference>
<evidence type="ECO:0000313" key="5">
    <source>
        <dbReference type="EMBL" id="MFC0543377.1"/>
    </source>
</evidence>
<evidence type="ECO:0000256" key="1">
    <source>
        <dbReference type="ARBA" id="ARBA00008361"/>
    </source>
</evidence>
<evidence type="ECO:0000256" key="3">
    <source>
        <dbReference type="ARBA" id="ARBA00022679"/>
    </source>
</evidence>
<keyword evidence="6" id="KW-1185">Reference proteome</keyword>
<comment type="similarity">
    <text evidence="1">Belongs to the methyltransferase superfamily.</text>
</comment>
<feature type="domain" description="Methyltransferase type 11" evidence="4">
    <location>
        <begin position="63"/>
        <end position="157"/>
    </location>
</feature>
<dbReference type="Gene3D" id="3.40.50.150">
    <property type="entry name" value="Vaccinia Virus protein VP39"/>
    <property type="match status" value="1"/>
</dbReference>
<name>A0ABV6MT69_9PSEU</name>
<sequence>MTTEQLPEHVQHNREYWDGMADRWVGAGERAWRGNELTWGIFQIPQAQAPLVPDDVNGLDVIELGCGTGYVSSWLARRGARPVGIDNSEGQLATARRLQQEHGIEFPLLHGNAEEVPYPDESFDLAVSEYGAAIWCDPYRWIPEAARLLRPGGRLAFLGNSVLSMLCAPEDENEKPTDRMLRPQQGMHRFAWEDGGVEFHISHGDMIRLLHANGFEVEDLIELYAPEDATDSYFNYAPAGWSKQWPVEEIWKARKVS</sequence>
<evidence type="ECO:0000313" key="6">
    <source>
        <dbReference type="Proteomes" id="UP001589810"/>
    </source>
</evidence>
<evidence type="ECO:0000259" key="4">
    <source>
        <dbReference type="Pfam" id="PF08241"/>
    </source>
</evidence>
<proteinExistence type="inferred from homology"/>
<accession>A0ABV6MT69</accession>